<keyword evidence="1 4" id="KW-0732">Signal</keyword>
<keyword evidence="8" id="KW-1185">Reference proteome</keyword>
<accession>A0A1E7ZF23</accession>
<feature type="domain" description="Organic solvent tolerance-like N-terminal" evidence="5">
    <location>
        <begin position="56"/>
        <end position="184"/>
    </location>
</feature>
<reference evidence="7 8" key="1">
    <citation type="submission" date="2016-08" db="EMBL/GenBank/DDBJ databases">
        <authorList>
            <person name="Seilhamer J.J."/>
        </authorList>
    </citation>
    <scope>NUCLEOTIDE SEQUENCE [LARGE SCALE GENOMIC DNA]</scope>
    <source>
        <strain evidence="7 8">KCTC 42603</strain>
    </source>
</reference>
<sequence length="747" mass="84958" precursor="true">MKKTCASFLLAAISSSSALAQQSQSSSQDSQEQPAFCPVPAVTFSSSKLMPAGQVKVEANRTEIIEREVALFSGNVDIISDSATIRADQAQINNNGQQLFAKGDVVYEDSQVHVASDSVDVDSTDESLTMSNTIYHLNNSTGRGDASTIALNAQDGLVLKDVSFTTCPEGGEEWMIRASEINIRRGRPWGEAKHTRFYLGNVPVFYMPYFAFPISNQRQTGFLFPKISNSSNTGVDYEQPFYWNMAPNYDLTLSPRVMSKRGVQLKTEFRHMSADSYSQLNLEYLPQDNDMAGNPDRYFYRISHEGFFADNWMASVNVNGISDDNYIVDLGSDFYNRADTHLFRTGSINYFSDELLFSVHVRDFEIIGDYPTTYRALPEAKLNYELPLAKYLELELNSELAWFDSKSATAPTAMRFHTAPTIRVPFQRQWGEFSAEASVLNTYYEQDHVENTDLEETVNRTLTQGKLYGALYFENEDSWFGDNHTMTLEPRVQYLYTSYEDQSGIGFYDTTLWLTDVEGLFRGQDFTGLDRISDNNEVTVALTSRLLDETNREQFVLSVGQIFYLDDNRVTSAIREGNRSALAAEFDWRMTDDWFFHTDFQIATETDKVERASTTFEYRESSNKLIQLTHRYVRELSSERIDQVGLSAAWPLSDRWQLVGRTYRDLDRNRSVENYVGFQYESCCWAIQIVAQRQLSNRYAVDGAQSIDEFDSGISLNFIFKGMGSSGTSNNMLSNGLFGYRQPYSLN</sequence>
<dbReference type="OrthoDB" id="9760225at2"/>
<evidence type="ECO:0000256" key="2">
    <source>
        <dbReference type="ARBA" id="ARBA00023136"/>
    </source>
</evidence>
<comment type="subcellular location">
    <subcellularLocation>
        <location evidence="4">Cell outer membrane</location>
    </subcellularLocation>
</comment>
<comment type="caution">
    <text evidence="4">Lacks conserved residue(s) required for the propagation of feature annotation.</text>
</comment>
<dbReference type="InterPro" id="IPR050218">
    <property type="entry name" value="LptD"/>
</dbReference>
<dbReference type="PANTHER" id="PTHR30189">
    <property type="entry name" value="LPS-ASSEMBLY PROTEIN"/>
    <property type="match status" value="1"/>
</dbReference>
<evidence type="ECO:0000313" key="8">
    <source>
        <dbReference type="Proteomes" id="UP000175691"/>
    </source>
</evidence>
<dbReference type="PANTHER" id="PTHR30189:SF1">
    <property type="entry name" value="LPS-ASSEMBLY PROTEIN LPTD"/>
    <property type="match status" value="1"/>
</dbReference>
<protein>
    <recommendedName>
        <fullName evidence="4">LPS-assembly protein LptD</fullName>
    </recommendedName>
</protein>
<dbReference type="EMBL" id="MDHN01000008">
    <property type="protein sequence ID" value="OFC72096.1"/>
    <property type="molecule type" value="Genomic_DNA"/>
</dbReference>
<proteinExistence type="inferred from homology"/>
<keyword evidence="2 4" id="KW-0472">Membrane</keyword>
<organism evidence="7 8">
    <name type="scientific">Alteromonas confluentis</name>
    <dbReference type="NCBI Taxonomy" id="1656094"/>
    <lineage>
        <taxon>Bacteria</taxon>
        <taxon>Pseudomonadati</taxon>
        <taxon>Pseudomonadota</taxon>
        <taxon>Gammaproteobacteria</taxon>
        <taxon>Alteromonadales</taxon>
        <taxon>Alteromonadaceae</taxon>
        <taxon>Alteromonas/Salinimonas group</taxon>
        <taxon>Alteromonas</taxon>
    </lineage>
</organism>
<dbReference type="RefSeq" id="WP_070123878.1">
    <property type="nucleotide sequence ID" value="NZ_MDHN01000008.1"/>
</dbReference>
<dbReference type="InterPro" id="IPR020889">
    <property type="entry name" value="LipoPS_assembly_LptD"/>
</dbReference>
<dbReference type="Proteomes" id="UP000175691">
    <property type="component" value="Unassembled WGS sequence"/>
</dbReference>
<evidence type="ECO:0000256" key="4">
    <source>
        <dbReference type="HAMAP-Rule" id="MF_01411"/>
    </source>
</evidence>
<dbReference type="GO" id="GO:1990351">
    <property type="term" value="C:transporter complex"/>
    <property type="evidence" value="ECO:0007669"/>
    <property type="project" value="TreeGrafter"/>
</dbReference>
<evidence type="ECO:0000313" key="7">
    <source>
        <dbReference type="EMBL" id="OFC72096.1"/>
    </source>
</evidence>
<dbReference type="GO" id="GO:0043165">
    <property type="term" value="P:Gram-negative-bacterium-type cell outer membrane assembly"/>
    <property type="evidence" value="ECO:0007669"/>
    <property type="project" value="UniProtKB-UniRule"/>
</dbReference>
<evidence type="ECO:0000256" key="3">
    <source>
        <dbReference type="ARBA" id="ARBA00023237"/>
    </source>
</evidence>
<dbReference type="HAMAP" id="MF_01411">
    <property type="entry name" value="LPS_assembly_LptD"/>
    <property type="match status" value="1"/>
</dbReference>
<dbReference type="STRING" id="1656094.BFC18_05185"/>
<feature type="domain" description="LptD C-terminal" evidence="6">
    <location>
        <begin position="296"/>
        <end position="656"/>
    </location>
</feature>
<keyword evidence="3 4" id="KW-0998">Cell outer membrane</keyword>
<gene>
    <name evidence="4" type="primary">lptD</name>
    <name evidence="7" type="ORF">BFC18_05185</name>
</gene>
<feature type="chain" id="PRO_5009355079" description="LPS-assembly protein LptD" evidence="4">
    <location>
        <begin position="21"/>
        <end position="747"/>
    </location>
</feature>
<comment type="caution">
    <text evidence="7">The sequence shown here is derived from an EMBL/GenBank/DDBJ whole genome shotgun (WGS) entry which is preliminary data.</text>
</comment>
<dbReference type="Pfam" id="PF04453">
    <property type="entry name" value="LptD"/>
    <property type="match status" value="1"/>
</dbReference>
<evidence type="ECO:0000259" key="6">
    <source>
        <dbReference type="Pfam" id="PF04453"/>
    </source>
</evidence>
<dbReference type="InterPro" id="IPR005653">
    <property type="entry name" value="OstA-like_N"/>
</dbReference>
<name>A0A1E7ZF23_9ALTE</name>
<dbReference type="AlphaFoldDB" id="A0A1E7ZF23"/>
<dbReference type="Pfam" id="PF03968">
    <property type="entry name" value="LptD_N"/>
    <property type="match status" value="1"/>
</dbReference>
<feature type="signal peptide" evidence="4">
    <location>
        <begin position="1"/>
        <end position="20"/>
    </location>
</feature>
<dbReference type="GO" id="GO:0009279">
    <property type="term" value="C:cell outer membrane"/>
    <property type="evidence" value="ECO:0007669"/>
    <property type="project" value="UniProtKB-SubCell"/>
</dbReference>
<comment type="similarity">
    <text evidence="4">Belongs to the LptD family.</text>
</comment>
<comment type="function">
    <text evidence="4">Together with LptE, is involved in the assembly of lipopolysaccharide (LPS) at the surface of the outer membrane.</text>
</comment>
<evidence type="ECO:0000259" key="5">
    <source>
        <dbReference type="Pfam" id="PF03968"/>
    </source>
</evidence>
<comment type="subunit">
    <text evidence="4">Component of the lipopolysaccharide transport and assembly complex. Interacts with LptE and LptA.</text>
</comment>
<dbReference type="InterPro" id="IPR007543">
    <property type="entry name" value="LptD_C"/>
</dbReference>
<dbReference type="GO" id="GO:0015920">
    <property type="term" value="P:lipopolysaccharide transport"/>
    <property type="evidence" value="ECO:0007669"/>
    <property type="project" value="InterPro"/>
</dbReference>
<evidence type="ECO:0000256" key="1">
    <source>
        <dbReference type="ARBA" id="ARBA00022729"/>
    </source>
</evidence>
<dbReference type="Gene3D" id="2.60.450.10">
    <property type="entry name" value="Lipopolysaccharide (LPS) transport protein A like domain"/>
    <property type="match status" value="1"/>
</dbReference>